<accession>A0A0F9EL60</accession>
<organism evidence="1">
    <name type="scientific">marine sediment metagenome</name>
    <dbReference type="NCBI Taxonomy" id="412755"/>
    <lineage>
        <taxon>unclassified sequences</taxon>
        <taxon>metagenomes</taxon>
        <taxon>ecological metagenomes</taxon>
    </lineage>
</organism>
<feature type="non-terminal residue" evidence="1">
    <location>
        <position position="1"/>
    </location>
</feature>
<evidence type="ECO:0000313" key="1">
    <source>
        <dbReference type="EMBL" id="KKL74828.1"/>
    </source>
</evidence>
<dbReference type="EMBL" id="LAZR01024531">
    <property type="protein sequence ID" value="KKL74828.1"/>
    <property type="molecule type" value="Genomic_DNA"/>
</dbReference>
<protein>
    <submittedName>
        <fullName evidence="1">Uncharacterized protein</fullName>
    </submittedName>
</protein>
<gene>
    <name evidence="1" type="ORF">LCGC14_2060930</name>
</gene>
<name>A0A0F9EL60_9ZZZZ</name>
<proteinExistence type="predicted"/>
<reference evidence="1" key="1">
    <citation type="journal article" date="2015" name="Nature">
        <title>Complex archaea that bridge the gap between prokaryotes and eukaryotes.</title>
        <authorList>
            <person name="Spang A."/>
            <person name="Saw J.H."/>
            <person name="Jorgensen S.L."/>
            <person name="Zaremba-Niedzwiedzka K."/>
            <person name="Martijn J."/>
            <person name="Lind A.E."/>
            <person name="van Eijk R."/>
            <person name="Schleper C."/>
            <person name="Guy L."/>
            <person name="Ettema T.J."/>
        </authorList>
    </citation>
    <scope>NUCLEOTIDE SEQUENCE</scope>
</reference>
<dbReference type="AlphaFoldDB" id="A0A0F9EL60"/>
<comment type="caution">
    <text evidence="1">The sequence shown here is derived from an EMBL/GenBank/DDBJ whole genome shotgun (WGS) entry which is preliminary data.</text>
</comment>
<sequence>FVFGFIGRPITIGWIKGYFYVELRYLFKQERENNDDN</sequence>